<dbReference type="SMART" id="SM00336">
    <property type="entry name" value="BBOX"/>
    <property type="match status" value="1"/>
</dbReference>
<evidence type="ECO:0000256" key="1">
    <source>
        <dbReference type="ARBA" id="ARBA00022723"/>
    </source>
</evidence>
<evidence type="ECO:0000259" key="6">
    <source>
        <dbReference type="PROSITE" id="PS50089"/>
    </source>
</evidence>
<dbReference type="InterPro" id="IPR006574">
    <property type="entry name" value="PRY"/>
</dbReference>
<dbReference type="SMART" id="SM00589">
    <property type="entry name" value="PRY"/>
    <property type="match status" value="1"/>
</dbReference>
<dbReference type="PROSITE" id="PS50089">
    <property type="entry name" value="ZF_RING_2"/>
    <property type="match status" value="1"/>
</dbReference>
<dbReference type="PROSITE" id="PS50188">
    <property type="entry name" value="B302_SPRY"/>
    <property type="match status" value="1"/>
</dbReference>
<dbReference type="InterPro" id="IPR003877">
    <property type="entry name" value="SPRY_dom"/>
</dbReference>
<dbReference type="Pfam" id="PF00622">
    <property type="entry name" value="SPRY"/>
    <property type="match status" value="1"/>
</dbReference>
<dbReference type="InterPro" id="IPR027370">
    <property type="entry name" value="Znf-RING_euk"/>
</dbReference>
<feature type="domain" description="B30.2/SPRY" evidence="8">
    <location>
        <begin position="281"/>
        <end position="468"/>
    </location>
</feature>
<dbReference type="KEGG" id="char:122129083"/>
<keyword evidence="9" id="KW-1185">Reference proteome</keyword>
<dbReference type="InterPro" id="IPR000315">
    <property type="entry name" value="Znf_B-box"/>
</dbReference>
<dbReference type="Pfam" id="PF13765">
    <property type="entry name" value="PRY"/>
    <property type="match status" value="1"/>
</dbReference>
<dbReference type="PROSITE" id="PS50119">
    <property type="entry name" value="ZF_BBOX"/>
    <property type="match status" value="1"/>
</dbReference>
<dbReference type="GeneID" id="122129083"/>
<evidence type="ECO:0000256" key="4">
    <source>
        <dbReference type="PROSITE-ProRule" id="PRU00024"/>
    </source>
</evidence>
<evidence type="ECO:0000256" key="3">
    <source>
        <dbReference type="ARBA" id="ARBA00022833"/>
    </source>
</evidence>
<keyword evidence="1" id="KW-0479">Metal-binding</keyword>
<dbReference type="InterPro" id="IPR001841">
    <property type="entry name" value="Znf_RING"/>
</dbReference>
<dbReference type="InterPro" id="IPR017907">
    <property type="entry name" value="Znf_RING_CS"/>
</dbReference>
<dbReference type="OrthoDB" id="6105938at2759"/>
<evidence type="ECO:0000313" key="10">
    <source>
        <dbReference type="RefSeq" id="XP_042560051.1"/>
    </source>
</evidence>
<feature type="domain" description="RING-type" evidence="6">
    <location>
        <begin position="15"/>
        <end position="55"/>
    </location>
</feature>
<accession>A0A8M1K7R8</accession>
<evidence type="ECO:0000256" key="5">
    <source>
        <dbReference type="SAM" id="Coils"/>
    </source>
</evidence>
<keyword evidence="5" id="KW-0175">Coiled coil</keyword>
<organism evidence="9 10">
    <name type="scientific">Clupea harengus</name>
    <name type="common">Atlantic herring</name>
    <dbReference type="NCBI Taxonomy" id="7950"/>
    <lineage>
        <taxon>Eukaryota</taxon>
        <taxon>Metazoa</taxon>
        <taxon>Chordata</taxon>
        <taxon>Craniata</taxon>
        <taxon>Vertebrata</taxon>
        <taxon>Euteleostomi</taxon>
        <taxon>Actinopterygii</taxon>
        <taxon>Neopterygii</taxon>
        <taxon>Teleostei</taxon>
        <taxon>Clupei</taxon>
        <taxon>Clupeiformes</taxon>
        <taxon>Clupeoidei</taxon>
        <taxon>Clupeidae</taxon>
        <taxon>Clupea</taxon>
    </lineage>
</organism>
<dbReference type="RefSeq" id="XP_042560051.1">
    <property type="nucleotide sequence ID" value="XM_042704117.1"/>
</dbReference>
<keyword evidence="3" id="KW-0862">Zinc</keyword>
<evidence type="ECO:0000313" key="9">
    <source>
        <dbReference type="Proteomes" id="UP000515152"/>
    </source>
</evidence>
<dbReference type="SMART" id="SM00449">
    <property type="entry name" value="SPRY"/>
    <property type="match status" value="1"/>
</dbReference>
<feature type="coiled-coil region" evidence="5">
    <location>
        <begin position="173"/>
        <end position="237"/>
    </location>
</feature>
<name>A0A8M1K7R8_CLUHA</name>
<sequence>MACRHGFLPEEDLSCPVCCDIFRHPVLLPCSHSICKICLLQFWKQKGSRECPICRQVSATDQPPCNLALKNLCESFLQNRSQTASFSRLPEVHCIPHNEPFKLFCLDDEQPVCLVCQVSRKHSEHTFLPIDEAAQDYKGQLQTSLKLLQEKLRVHNQFKLTYHQTSSHIKIQAQDTERQIRREFEELQQFLRDEQAARITALKAEERQKSRVMREKIEKINKDIGTLSDTVRATEKEMGTEHALFLQNFKATMERAQYTLPDLPQQPDCVSGPLINVAEHLGNLKFRVWEKMKNKVQYTSVILDPNSAHPRLILSRDLTSISFGDAKQLPDNAERFDYWECVVGSGGLDSGCHCWDVEVGDSKGWDVGVTPESNQRKGISFSWERVWRVGFRETGMHYSGPHLHKLQQRLQRVRVHLNMATGQLAFWDPISDTHLHTFTHTFTESLFPFFYSNLSNAPQRILPGKISVFLEQHD</sequence>
<dbReference type="PANTHER" id="PTHR24103">
    <property type="entry name" value="E3 UBIQUITIN-PROTEIN LIGASE TRIM"/>
    <property type="match status" value="1"/>
</dbReference>
<gene>
    <name evidence="10" type="primary">LOC122129083</name>
</gene>
<feature type="domain" description="B box-type" evidence="7">
    <location>
        <begin position="89"/>
        <end position="130"/>
    </location>
</feature>
<dbReference type="InterPro" id="IPR001870">
    <property type="entry name" value="B30.2/SPRY"/>
</dbReference>
<evidence type="ECO:0000256" key="2">
    <source>
        <dbReference type="ARBA" id="ARBA00022771"/>
    </source>
</evidence>
<dbReference type="InterPro" id="IPR058030">
    <property type="entry name" value="TRIM8/14/16/25/29/45/65_CC"/>
</dbReference>
<dbReference type="AlphaFoldDB" id="A0A8M1K7R8"/>
<evidence type="ECO:0000259" key="7">
    <source>
        <dbReference type="PROSITE" id="PS50119"/>
    </source>
</evidence>
<dbReference type="InterPro" id="IPR050143">
    <property type="entry name" value="TRIM/RBCC"/>
</dbReference>
<proteinExistence type="predicted"/>
<dbReference type="PROSITE" id="PS00518">
    <property type="entry name" value="ZF_RING_1"/>
    <property type="match status" value="1"/>
</dbReference>
<dbReference type="SMART" id="SM00184">
    <property type="entry name" value="RING"/>
    <property type="match status" value="1"/>
</dbReference>
<dbReference type="GO" id="GO:0008270">
    <property type="term" value="F:zinc ion binding"/>
    <property type="evidence" value="ECO:0007669"/>
    <property type="project" value="UniProtKB-KW"/>
</dbReference>
<dbReference type="CDD" id="cd22249">
    <property type="entry name" value="UDM1_RNF168_RNF169-like"/>
    <property type="match status" value="1"/>
</dbReference>
<reference evidence="10" key="1">
    <citation type="submission" date="2025-08" db="UniProtKB">
        <authorList>
            <consortium name="RefSeq"/>
        </authorList>
    </citation>
    <scope>IDENTIFICATION</scope>
</reference>
<dbReference type="Pfam" id="PF00643">
    <property type="entry name" value="zf-B_box"/>
    <property type="match status" value="1"/>
</dbReference>
<dbReference type="Pfam" id="PF13445">
    <property type="entry name" value="zf-RING_UBOX"/>
    <property type="match status" value="1"/>
</dbReference>
<protein>
    <submittedName>
        <fullName evidence="10">Zinc-binding protein A33-like</fullName>
    </submittedName>
</protein>
<keyword evidence="2 4" id="KW-0863">Zinc-finger</keyword>
<evidence type="ECO:0000259" key="8">
    <source>
        <dbReference type="PROSITE" id="PS50188"/>
    </source>
</evidence>
<dbReference type="Proteomes" id="UP000515152">
    <property type="component" value="Unplaced"/>
</dbReference>
<dbReference type="Pfam" id="PF25600">
    <property type="entry name" value="TRIM_CC"/>
    <property type="match status" value="1"/>
</dbReference>